<evidence type="ECO:0000256" key="9">
    <source>
        <dbReference type="ARBA" id="ARBA00029956"/>
    </source>
</evidence>
<keyword evidence="4" id="KW-0132">Cell division</keyword>
<comment type="subunit">
    <text evidence="2">Interacts (via N-terminus) with spn-A/Rad51.</text>
</comment>
<dbReference type="InterPro" id="IPR050496">
    <property type="entry name" value="SNF2_RAD54_helicase_repair"/>
</dbReference>
<dbReference type="SUPFAM" id="SSF52540">
    <property type="entry name" value="P-loop containing nucleoside triphosphate hydrolases"/>
    <property type="match status" value="2"/>
</dbReference>
<dbReference type="InterPro" id="IPR000330">
    <property type="entry name" value="SNF2_N"/>
</dbReference>
<feature type="domain" description="Helicase C-terminal" evidence="12">
    <location>
        <begin position="282"/>
        <end position="444"/>
    </location>
</feature>
<dbReference type="PROSITE" id="PS51192">
    <property type="entry name" value="HELICASE_ATP_BIND_1"/>
    <property type="match status" value="1"/>
</dbReference>
<keyword evidence="6" id="KW-0378">Hydrolase</keyword>
<dbReference type="InterPro" id="IPR027417">
    <property type="entry name" value="P-loop_NTPase"/>
</dbReference>
<dbReference type="InterPro" id="IPR014001">
    <property type="entry name" value="Helicase_ATP-bd"/>
</dbReference>
<evidence type="ECO:0000313" key="14">
    <source>
        <dbReference type="Proteomes" id="UP000005237"/>
    </source>
</evidence>
<keyword evidence="5" id="KW-0498">Mitosis</keyword>
<keyword evidence="14" id="KW-1185">Reference proteome</keyword>
<dbReference type="InterPro" id="IPR001650">
    <property type="entry name" value="Helicase_C-like"/>
</dbReference>
<feature type="domain" description="Helicase ATP-binding" evidence="11">
    <location>
        <begin position="1"/>
        <end position="144"/>
    </location>
</feature>
<dbReference type="InterPro" id="IPR038718">
    <property type="entry name" value="SNF2-like_sf"/>
</dbReference>
<evidence type="ECO:0000256" key="1">
    <source>
        <dbReference type="ARBA" id="ARBA00009745"/>
    </source>
</evidence>
<dbReference type="GO" id="GO:0005524">
    <property type="term" value="F:ATP binding"/>
    <property type="evidence" value="ECO:0007669"/>
    <property type="project" value="InterPro"/>
</dbReference>
<dbReference type="AlphaFoldDB" id="A0A8R1DGE2"/>
<protein>
    <recommendedName>
        <fullName evidence="3">DNA repair and recombination protein RAD54-like</fullName>
    </recommendedName>
    <alternativeName>
        <fullName evidence="9">Protein okra</fullName>
    </alternativeName>
</protein>
<dbReference type="InterPro" id="IPR016024">
    <property type="entry name" value="ARM-type_fold"/>
</dbReference>
<organism evidence="13 14">
    <name type="scientific">Caenorhabditis japonica</name>
    <dbReference type="NCBI Taxonomy" id="281687"/>
    <lineage>
        <taxon>Eukaryota</taxon>
        <taxon>Metazoa</taxon>
        <taxon>Ecdysozoa</taxon>
        <taxon>Nematoda</taxon>
        <taxon>Chromadorea</taxon>
        <taxon>Rhabditida</taxon>
        <taxon>Rhabditina</taxon>
        <taxon>Rhabditomorpha</taxon>
        <taxon>Rhabditoidea</taxon>
        <taxon>Rhabditidae</taxon>
        <taxon>Peloderinae</taxon>
        <taxon>Caenorhabditis</taxon>
    </lineage>
</organism>
<comment type="function">
    <text evidence="8">Involved in mitotic DNA repair and meiotic recombination. Functions in the recombinational DNA repair pathway. Essential for interhomolog gene conversion (GC), but may have a less important role in intersister GC than spn-A/Rad51. In the presence of DNA, spn-A/Rad51 enhances the ATPase activity of okr/Rad54.</text>
</comment>
<dbReference type="InterPro" id="IPR002554">
    <property type="entry name" value="PP2A_B56"/>
</dbReference>
<dbReference type="GO" id="GO:0008094">
    <property type="term" value="F:ATP-dependent activity, acting on DNA"/>
    <property type="evidence" value="ECO:0007669"/>
    <property type="project" value="TreeGrafter"/>
</dbReference>
<dbReference type="SMART" id="SM00490">
    <property type="entry name" value="HELICc"/>
    <property type="match status" value="1"/>
</dbReference>
<proteinExistence type="inferred from homology"/>
<accession>A0A8R1DGE2</accession>
<dbReference type="PROSITE" id="PS51194">
    <property type="entry name" value="HELICASE_CTER"/>
    <property type="match status" value="1"/>
</dbReference>
<dbReference type="InterPro" id="IPR049730">
    <property type="entry name" value="SNF2/RAD54-like_C"/>
</dbReference>
<dbReference type="GO" id="GO:0051301">
    <property type="term" value="P:cell division"/>
    <property type="evidence" value="ECO:0007669"/>
    <property type="project" value="UniProtKB-KW"/>
</dbReference>
<evidence type="ECO:0000256" key="2">
    <source>
        <dbReference type="ARBA" id="ARBA00011467"/>
    </source>
</evidence>
<dbReference type="Pfam" id="PF00176">
    <property type="entry name" value="SNF2-rel_dom"/>
    <property type="match status" value="1"/>
</dbReference>
<evidence type="ECO:0000256" key="10">
    <source>
        <dbReference type="SAM" id="Coils"/>
    </source>
</evidence>
<dbReference type="PANTHER" id="PTHR45629">
    <property type="entry name" value="SNF2/RAD54 FAMILY MEMBER"/>
    <property type="match status" value="1"/>
</dbReference>
<dbReference type="GO" id="GO:0005634">
    <property type="term" value="C:nucleus"/>
    <property type="evidence" value="ECO:0007669"/>
    <property type="project" value="TreeGrafter"/>
</dbReference>
<dbReference type="Gene3D" id="3.40.50.10810">
    <property type="entry name" value="Tandem AAA-ATPase domain"/>
    <property type="match status" value="1"/>
</dbReference>
<dbReference type="Pfam" id="PF00271">
    <property type="entry name" value="Helicase_C"/>
    <property type="match status" value="1"/>
</dbReference>
<dbReference type="GO" id="GO:0007165">
    <property type="term" value="P:signal transduction"/>
    <property type="evidence" value="ECO:0007669"/>
    <property type="project" value="InterPro"/>
</dbReference>
<evidence type="ECO:0000256" key="8">
    <source>
        <dbReference type="ARBA" id="ARBA00024776"/>
    </source>
</evidence>
<reference evidence="13" key="2">
    <citation type="submission" date="2022-06" db="UniProtKB">
        <authorList>
            <consortium name="EnsemblMetazoa"/>
        </authorList>
    </citation>
    <scope>IDENTIFICATION</scope>
    <source>
        <strain evidence="13">DF5081</strain>
    </source>
</reference>
<dbReference type="CDD" id="cd18793">
    <property type="entry name" value="SF2_C_SNF"/>
    <property type="match status" value="1"/>
</dbReference>
<reference evidence="14" key="1">
    <citation type="submission" date="2010-08" db="EMBL/GenBank/DDBJ databases">
        <authorList>
            <consortium name="Caenorhabditis japonica Sequencing Consortium"/>
            <person name="Wilson R.K."/>
        </authorList>
    </citation>
    <scope>NUCLEOTIDE SEQUENCE [LARGE SCALE GENOMIC DNA]</scope>
    <source>
        <strain evidence="14">DF5081</strain>
    </source>
</reference>
<keyword evidence="7" id="KW-0131">Cell cycle</keyword>
<evidence type="ECO:0000256" key="5">
    <source>
        <dbReference type="ARBA" id="ARBA00022776"/>
    </source>
</evidence>
<evidence type="ECO:0000256" key="6">
    <source>
        <dbReference type="ARBA" id="ARBA00022801"/>
    </source>
</evidence>
<dbReference type="GO" id="GO:0016787">
    <property type="term" value="F:hydrolase activity"/>
    <property type="evidence" value="ECO:0007669"/>
    <property type="project" value="UniProtKB-KW"/>
</dbReference>
<comment type="similarity">
    <text evidence="1">Belongs to the phosphatase 2A regulatory subunit B56 family.</text>
</comment>
<dbReference type="GO" id="GO:0000159">
    <property type="term" value="C:protein phosphatase type 2A complex"/>
    <property type="evidence" value="ECO:0007669"/>
    <property type="project" value="InterPro"/>
</dbReference>
<keyword evidence="10" id="KW-0175">Coiled coil</keyword>
<dbReference type="InterPro" id="IPR011989">
    <property type="entry name" value="ARM-like"/>
</dbReference>
<evidence type="ECO:0000259" key="12">
    <source>
        <dbReference type="PROSITE" id="PS51194"/>
    </source>
</evidence>
<evidence type="ECO:0000256" key="4">
    <source>
        <dbReference type="ARBA" id="ARBA00022618"/>
    </source>
</evidence>
<dbReference type="GO" id="GO:0019888">
    <property type="term" value="F:protein phosphatase regulator activity"/>
    <property type="evidence" value="ECO:0007669"/>
    <property type="project" value="InterPro"/>
</dbReference>
<dbReference type="Gene3D" id="3.40.50.300">
    <property type="entry name" value="P-loop containing nucleotide triphosphate hydrolases"/>
    <property type="match status" value="1"/>
</dbReference>
<evidence type="ECO:0000256" key="7">
    <source>
        <dbReference type="ARBA" id="ARBA00023306"/>
    </source>
</evidence>
<dbReference type="Gene3D" id="1.25.10.10">
    <property type="entry name" value="Leucine-rich Repeat Variant"/>
    <property type="match status" value="1"/>
</dbReference>
<sequence>MTSIGLDKCLIVCNVSVISQWIEELHEWFPKARVFFLHSTCSTGHREDYVEEIFKKLKNRGNECPHGGIVLTTYSIFTKFSPIISRQIWQVVILDEGHYIRNEKTKCSQAMKQLISTQRFILTGTPFQNKLSEFWKLVDFVHPGRLSDSATFHRNFVQIINAGANLRCSPQAAAKAYECLVALHRAVKPLILRRLQEDYKDVLNLPEKDDRVYSCELSDRQRRYYEEYLASGQVMQILSGNQVSFPGLQKLGEICNHPGLYRKAAIGSKKFGKIKDSGKVEMLFKLLAKWFQNPENRVIIFTQRIGVVKMLEYFLEQFNIKTVSFTGKDSATSRPRIIKKFENDKTIKVFLMTTRAGGYGLNLTCANKVIIFDPDWNPSADDQAKDRCYRMGQKNNVSIVRLISNGTIEDRIYMKQVQKGLLGAQLLHNADVDHAVPNNSMADLFRLKPKGLEGSEIGLYLPGEIAKESMSKDKKIKKAEKKKMKNKLEGFEDKRLLLSLFDDEKLVAMRQHSIKVQNSSSLNRIEKQEMRRTIDDAVGSLLHTEGRLAHTWKQEFHKTIIQSKDDKNRLTSDYFVEKEELDSYWNTVHNGFRANDDRRQLDRLVEIAQDMVVYLSGMDGGAKEDSIHKIFVKQKDRSSPTQIFVYETDSFNGVGELLEILGSIINGFALPLKQEHKVFLVKVLLPLHKPKCLSLYHAQCKQQRSTGSLTPLDFFILFPAFNFFSLHVDI</sequence>
<evidence type="ECO:0000256" key="3">
    <source>
        <dbReference type="ARBA" id="ARBA00015341"/>
    </source>
</evidence>
<dbReference type="PANTHER" id="PTHR45629:SF7">
    <property type="entry name" value="DNA EXCISION REPAIR PROTEIN ERCC-6-RELATED"/>
    <property type="match status" value="1"/>
</dbReference>
<dbReference type="Proteomes" id="UP000005237">
    <property type="component" value="Unassembled WGS sequence"/>
</dbReference>
<evidence type="ECO:0000259" key="11">
    <source>
        <dbReference type="PROSITE" id="PS51192"/>
    </source>
</evidence>
<dbReference type="EnsemblMetazoa" id="CJA01295b.1">
    <property type="protein sequence ID" value="CJA01295b.1"/>
    <property type="gene ID" value="WBGene00120499"/>
</dbReference>
<name>A0A8R1DGE2_CAEJA</name>
<feature type="coiled-coil region" evidence="10">
    <location>
        <begin position="467"/>
        <end position="494"/>
    </location>
</feature>
<dbReference type="Pfam" id="PF01603">
    <property type="entry name" value="B56"/>
    <property type="match status" value="1"/>
</dbReference>
<evidence type="ECO:0000313" key="13">
    <source>
        <dbReference type="EnsemblMetazoa" id="CJA01295b.1"/>
    </source>
</evidence>
<dbReference type="SUPFAM" id="SSF48371">
    <property type="entry name" value="ARM repeat"/>
    <property type="match status" value="1"/>
</dbReference>
<dbReference type="GO" id="GO:0006283">
    <property type="term" value="P:transcription-coupled nucleotide-excision repair"/>
    <property type="evidence" value="ECO:0007669"/>
    <property type="project" value="TreeGrafter"/>
</dbReference>